<name>A0A8X6MYV5_NEPPI</name>
<dbReference type="Proteomes" id="UP000887013">
    <property type="component" value="Unassembled WGS sequence"/>
</dbReference>
<protein>
    <submittedName>
        <fullName evidence="1">Uncharacterized protein</fullName>
    </submittedName>
</protein>
<gene>
    <name evidence="1" type="ORF">NPIL_650411</name>
</gene>
<dbReference type="AlphaFoldDB" id="A0A8X6MYV5"/>
<comment type="caution">
    <text evidence="1">The sequence shown here is derived from an EMBL/GenBank/DDBJ whole genome shotgun (WGS) entry which is preliminary data.</text>
</comment>
<reference evidence="1" key="1">
    <citation type="submission" date="2020-08" db="EMBL/GenBank/DDBJ databases">
        <title>Multicomponent nature underlies the extraordinary mechanical properties of spider dragline silk.</title>
        <authorList>
            <person name="Kono N."/>
            <person name="Nakamura H."/>
            <person name="Mori M."/>
            <person name="Yoshida Y."/>
            <person name="Ohtoshi R."/>
            <person name="Malay A.D."/>
            <person name="Moran D.A.P."/>
            <person name="Tomita M."/>
            <person name="Numata K."/>
            <person name="Arakawa K."/>
        </authorList>
    </citation>
    <scope>NUCLEOTIDE SEQUENCE</scope>
</reference>
<keyword evidence="2" id="KW-1185">Reference proteome</keyword>
<proteinExistence type="predicted"/>
<evidence type="ECO:0000313" key="1">
    <source>
        <dbReference type="EMBL" id="GFS84830.1"/>
    </source>
</evidence>
<evidence type="ECO:0000313" key="2">
    <source>
        <dbReference type="Proteomes" id="UP000887013"/>
    </source>
</evidence>
<organism evidence="1 2">
    <name type="scientific">Nephila pilipes</name>
    <name type="common">Giant wood spider</name>
    <name type="synonym">Nephila maculata</name>
    <dbReference type="NCBI Taxonomy" id="299642"/>
    <lineage>
        <taxon>Eukaryota</taxon>
        <taxon>Metazoa</taxon>
        <taxon>Ecdysozoa</taxon>
        <taxon>Arthropoda</taxon>
        <taxon>Chelicerata</taxon>
        <taxon>Arachnida</taxon>
        <taxon>Araneae</taxon>
        <taxon>Araneomorphae</taxon>
        <taxon>Entelegynae</taxon>
        <taxon>Araneoidea</taxon>
        <taxon>Nephilidae</taxon>
        <taxon>Nephila</taxon>
    </lineage>
</organism>
<sequence>MKKRLRSIETSRELLSAFRALILLHGINSKKLLNLHVVQRTDRPQKPHYRRCLCNEWTTFTWKKHVPELSELLSTLF</sequence>
<dbReference type="EMBL" id="BMAW01052230">
    <property type="protein sequence ID" value="GFS84830.1"/>
    <property type="molecule type" value="Genomic_DNA"/>
</dbReference>
<accession>A0A8X6MYV5</accession>